<proteinExistence type="predicted"/>
<name>A0A0B6ZC00_9EUPU</name>
<evidence type="ECO:0000313" key="2">
    <source>
        <dbReference type="EMBL" id="CEK66003.1"/>
    </source>
</evidence>
<dbReference type="GO" id="GO:0060090">
    <property type="term" value="F:molecular adaptor activity"/>
    <property type="evidence" value="ECO:0007669"/>
    <property type="project" value="TreeGrafter"/>
</dbReference>
<sequence>RLNEAKKITQEQNDMAQGFLSQQSRLSSTQSPALIIPDLCRSHQQQLRQMLDRHQRIETLQNNFKKSKQEMSTNIHQRLGWV</sequence>
<feature type="non-terminal residue" evidence="2">
    <location>
        <position position="82"/>
    </location>
</feature>
<protein>
    <submittedName>
        <fullName evidence="2">Uncharacterized protein</fullName>
    </submittedName>
</protein>
<dbReference type="PANTHER" id="PTHR13222">
    <property type="entry name" value="RB1-INDUCIBLE COILED-COIL"/>
    <property type="match status" value="1"/>
</dbReference>
<dbReference type="GO" id="GO:0034517">
    <property type="term" value="P:ribophagy"/>
    <property type="evidence" value="ECO:0007669"/>
    <property type="project" value="TreeGrafter"/>
</dbReference>
<dbReference type="GO" id="GO:0061709">
    <property type="term" value="P:reticulophagy"/>
    <property type="evidence" value="ECO:0007669"/>
    <property type="project" value="TreeGrafter"/>
</dbReference>
<dbReference type="GO" id="GO:0034727">
    <property type="term" value="P:piecemeal microautophagy of the nucleus"/>
    <property type="evidence" value="ECO:0007669"/>
    <property type="project" value="TreeGrafter"/>
</dbReference>
<accession>A0A0B6ZC00</accession>
<gene>
    <name evidence="2" type="primary">ORF56986</name>
</gene>
<dbReference type="InterPro" id="IPR040040">
    <property type="entry name" value="ATG11"/>
</dbReference>
<dbReference type="AlphaFoldDB" id="A0A0B6ZC00"/>
<dbReference type="EMBL" id="HACG01019138">
    <property type="protein sequence ID" value="CEK66003.1"/>
    <property type="molecule type" value="Transcribed_RNA"/>
</dbReference>
<organism evidence="2">
    <name type="scientific">Arion vulgaris</name>
    <dbReference type="NCBI Taxonomy" id="1028688"/>
    <lineage>
        <taxon>Eukaryota</taxon>
        <taxon>Metazoa</taxon>
        <taxon>Spiralia</taxon>
        <taxon>Lophotrochozoa</taxon>
        <taxon>Mollusca</taxon>
        <taxon>Gastropoda</taxon>
        <taxon>Heterobranchia</taxon>
        <taxon>Euthyneura</taxon>
        <taxon>Panpulmonata</taxon>
        <taxon>Eupulmonata</taxon>
        <taxon>Stylommatophora</taxon>
        <taxon>Helicina</taxon>
        <taxon>Arionoidea</taxon>
        <taxon>Arionidae</taxon>
        <taxon>Arion</taxon>
    </lineage>
</organism>
<dbReference type="GO" id="GO:0019901">
    <property type="term" value="F:protein kinase binding"/>
    <property type="evidence" value="ECO:0007669"/>
    <property type="project" value="TreeGrafter"/>
</dbReference>
<feature type="region of interest" description="Disordered" evidence="1">
    <location>
        <begin position="1"/>
        <end position="27"/>
    </location>
</feature>
<evidence type="ECO:0000256" key="1">
    <source>
        <dbReference type="SAM" id="MobiDB-lite"/>
    </source>
</evidence>
<dbReference type="GO" id="GO:0061723">
    <property type="term" value="P:glycophagy"/>
    <property type="evidence" value="ECO:0007669"/>
    <property type="project" value="TreeGrafter"/>
</dbReference>
<reference evidence="2" key="1">
    <citation type="submission" date="2014-12" db="EMBL/GenBank/DDBJ databases">
        <title>Insight into the proteome of Arion vulgaris.</title>
        <authorList>
            <person name="Aradska J."/>
            <person name="Bulat T."/>
            <person name="Smidak R."/>
            <person name="Sarate P."/>
            <person name="Gangsoo J."/>
            <person name="Sialana F."/>
            <person name="Bilban M."/>
            <person name="Lubec G."/>
        </authorList>
    </citation>
    <scope>NUCLEOTIDE SEQUENCE</scope>
    <source>
        <tissue evidence="2">Skin</tissue>
    </source>
</reference>
<dbReference type="PANTHER" id="PTHR13222:SF1">
    <property type="entry name" value="RB1-INDUCIBLE COILED-COIL PROTEIN 1"/>
    <property type="match status" value="1"/>
</dbReference>
<feature type="non-terminal residue" evidence="2">
    <location>
        <position position="1"/>
    </location>
</feature>
<dbReference type="GO" id="GO:1990316">
    <property type="term" value="C:Atg1/ULK1 kinase complex"/>
    <property type="evidence" value="ECO:0007669"/>
    <property type="project" value="TreeGrafter"/>
</dbReference>
<dbReference type="GO" id="GO:0034045">
    <property type="term" value="C:phagophore assembly site membrane"/>
    <property type="evidence" value="ECO:0007669"/>
    <property type="project" value="TreeGrafter"/>
</dbReference>
<dbReference type="GO" id="GO:0000422">
    <property type="term" value="P:autophagy of mitochondrion"/>
    <property type="evidence" value="ECO:0007669"/>
    <property type="project" value="TreeGrafter"/>
</dbReference>
<dbReference type="GO" id="GO:0000045">
    <property type="term" value="P:autophagosome assembly"/>
    <property type="evidence" value="ECO:0007669"/>
    <property type="project" value="InterPro"/>
</dbReference>